<feature type="region of interest" description="Disordered" evidence="1">
    <location>
        <begin position="1"/>
        <end position="67"/>
    </location>
</feature>
<feature type="region of interest" description="Disordered" evidence="1">
    <location>
        <begin position="381"/>
        <end position="401"/>
    </location>
</feature>
<reference evidence="2 3" key="1">
    <citation type="journal article" date="2008" name="Nature">
        <title>The Phaeodactylum genome reveals the evolutionary history of diatom genomes.</title>
        <authorList>
            <person name="Bowler C."/>
            <person name="Allen A.E."/>
            <person name="Badger J.H."/>
            <person name="Grimwood J."/>
            <person name="Jabbari K."/>
            <person name="Kuo A."/>
            <person name="Maheswari U."/>
            <person name="Martens C."/>
            <person name="Maumus F."/>
            <person name="Otillar R.P."/>
            <person name="Rayko E."/>
            <person name="Salamov A."/>
            <person name="Vandepoele K."/>
            <person name="Beszteri B."/>
            <person name="Gruber A."/>
            <person name="Heijde M."/>
            <person name="Katinka M."/>
            <person name="Mock T."/>
            <person name="Valentin K."/>
            <person name="Verret F."/>
            <person name="Berges J.A."/>
            <person name="Brownlee C."/>
            <person name="Cadoret J.P."/>
            <person name="Chiovitti A."/>
            <person name="Choi C.J."/>
            <person name="Coesel S."/>
            <person name="De Martino A."/>
            <person name="Detter J.C."/>
            <person name="Durkin C."/>
            <person name="Falciatore A."/>
            <person name="Fournet J."/>
            <person name="Haruta M."/>
            <person name="Huysman M.J."/>
            <person name="Jenkins B.D."/>
            <person name="Jiroutova K."/>
            <person name="Jorgensen R.E."/>
            <person name="Joubert Y."/>
            <person name="Kaplan A."/>
            <person name="Kroger N."/>
            <person name="Kroth P.G."/>
            <person name="La Roche J."/>
            <person name="Lindquist E."/>
            <person name="Lommer M."/>
            <person name="Martin-Jezequel V."/>
            <person name="Lopez P.J."/>
            <person name="Lucas S."/>
            <person name="Mangogna M."/>
            <person name="McGinnis K."/>
            <person name="Medlin L.K."/>
            <person name="Montsant A."/>
            <person name="Oudot-Le Secq M.P."/>
            <person name="Napoli C."/>
            <person name="Obornik M."/>
            <person name="Parker M.S."/>
            <person name="Petit J.L."/>
            <person name="Porcel B.M."/>
            <person name="Poulsen N."/>
            <person name="Robison M."/>
            <person name="Rychlewski L."/>
            <person name="Rynearson T.A."/>
            <person name="Schmutz J."/>
            <person name="Shapiro H."/>
            <person name="Siaut M."/>
            <person name="Stanley M."/>
            <person name="Sussman M.R."/>
            <person name="Taylor A.R."/>
            <person name="Vardi A."/>
            <person name="von Dassow P."/>
            <person name="Vyverman W."/>
            <person name="Willis A."/>
            <person name="Wyrwicz L.S."/>
            <person name="Rokhsar D.S."/>
            <person name="Weissenbach J."/>
            <person name="Armbrust E.V."/>
            <person name="Green B.R."/>
            <person name="Van de Peer Y."/>
            <person name="Grigoriev I.V."/>
        </authorList>
    </citation>
    <scope>NUCLEOTIDE SEQUENCE [LARGE SCALE GENOMIC DNA]</scope>
    <source>
        <strain evidence="2 3">CCAP 1055/1</strain>
    </source>
</reference>
<dbReference type="InParanoid" id="B7G1V0"/>
<dbReference type="PaxDb" id="2850-Phatr46610"/>
<evidence type="ECO:0000313" key="2">
    <source>
        <dbReference type="EMBL" id="EEC47570.1"/>
    </source>
</evidence>
<dbReference type="HOGENOM" id="CLU_584585_0_0_1"/>
<keyword evidence="3" id="KW-1185">Reference proteome</keyword>
<name>B7G1V0_PHATC</name>
<protein>
    <submittedName>
        <fullName evidence="2">Uncharacterized protein</fullName>
    </submittedName>
</protein>
<dbReference type="KEGG" id="pti:PHATRDRAFT_46610"/>
<feature type="compositionally biased region" description="Basic and acidic residues" evidence="1">
    <location>
        <begin position="1"/>
        <end position="15"/>
    </location>
</feature>
<dbReference type="EMBL" id="CM000613">
    <property type="protein sequence ID" value="EEC47570.1"/>
    <property type="molecule type" value="Genomic_DNA"/>
</dbReference>
<feature type="compositionally biased region" description="Basic and acidic residues" evidence="1">
    <location>
        <begin position="52"/>
        <end position="67"/>
    </location>
</feature>
<dbReference type="AlphaFoldDB" id="B7G1V0"/>
<evidence type="ECO:0000313" key="3">
    <source>
        <dbReference type="Proteomes" id="UP000000759"/>
    </source>
</evidence>
<proteinExistence type="predicted"/>
<sequence length="453" mass="49922">MSSSSYHEHPHHNPDHFVVTTNASLPHAQSAEDDDDDVDAEEEEDISDGEDDSNHLHDDHQHTDSKNIVKKFPRMHVLLTPQYEPLLAALLENVENSGCAAMISSGANSPWQVAFDATFSGIAATFSSKPVGKNRCQKFRKKTVQIWEAMERAIRLGEKSETHPLYRLAMKQLATYRSLATPTATGKRGRPRKVDQESWLQQARHVAGLSACVPDMYGTATTSTTTAASVSTTTTPRMVDANRGVTSSTGKDVHFANLNNAMLDVWKSSLLRLETALAKNQAPVLPSPLHELHQIKSRTTNPEELELLEPHYQHALGNFLTQAATQAATSAHPAMLPSLLEGLDALRQQVPHDQATLTSIQYTYTNVLRTYLQLLHPSLPNAAATPMTAGTDAPLRKKKRSLPLVPLPADLAARHKDDEAERNDVALHDGNIQHQDMMLSEGEVSHHQNSQML</sequence>
<accession>B7G1V0</accession>
<evidence type="ECO:0000256" key="1">
    <source>
        <dbReference type="SAM" id="MobiDB-lite"/>
    </source>
</evidence>
<feature type="compositionally biased region" description="Acidic residues" evidence="1">
    <location>
        <begin position="31"/>
        <end position="51"/>
    </location>
</feature>
<organism evidence="2 3">
    <name type="scientific">Phaeodactylum tricornutum (strain CCAP 1055/1)</name>
    <dbReference type="NCBI Taxonomy" id="556484"/>
    <lineage>
        <taxon>Eukaryota</taxon>
        <taxon>Sar</taxon>
        <taxon>Stramenopiles</taxon>
        <taxon>Ochrophyta</taxon>
        <taxon>Bacillariophyta</taxon>
        <taxon>Bacillariophyceae</taxon>
        <taxon>Bacillariophycidae</taxon>
        <taxon>Naviculales</taxon>
        <taxon>Phaeodactylaceae</taxon>
        <taxon>Phaeodactylum</taxon>
    </lineage>
</organism>
<dbReference type="Proteomes" id="UP000000759">
    <property type="component" value="Chromosome 10"/>
</dbReference>
<reference evidence="3" key="2">
    <citation type="submission" date="2008-08" db="EMBL/GenBank/DDBJ databases">
        <authorList>
            <consortium name="Diatom Consortium"/>
            <person name="Grigoriev I."/>
            <person name="Grimwood J."/>
            <person name="Kuo A."/>
            <person name="Otillar R.P."/>
            <person name="Salamov A."/>
            <person name="Detter J.C."/>
            <person name="Lindquist E."/>
            <person name="Shapiro H."/>
            <person name="Lucas S."/>
            <person name="Glavina del Rio T."/>
            <person name="Pitluck S."/>
            <person name="Rokhsar D."/>
            <person name="Bowler C."/>
        </authorList>
    </citation>
    <scope>GENOME REANNOTATION</scope>
    <source>
        <strain evidence="3">CCAP 1055/1</strain>
    </source>
</reference>
<dbReference type="GeneID" id="7201877"/>
<dbReference type="RefSeq" id="XP_002180918.1">
    <property type="nucleotide sequence ID" value="XM_002180882.1"/>
</dbReference>
<gene>
    <name evidence="2" type="ORF">PHATRDRAFT_46610</name>
</gene>